<gene>
    <name evidence="2" type="ORF">B0I35DRAFT_365240</name>
</gene>
<evidence type="ECO:0000313" key="2">
    <source>
        <dbReference type="EMBL" id="KAH7303324.1"/>
    </source>
</evidence>
<evidence type="ECO:0000313" key="3">
    <source>
        <dbReference type="Proteomes" id="UP000813444"/>
    </source>
</evidence>
<reference evidence="2" key="1">
    <citation type="journal article" date="2021" name="Nat. Commun.">
        <title>Genetic determinants of endophytism in the Arabidopsis root mycobiome.</title>
        <authorList>
            <person name="Mesny F."/>
            <person name="Miyauchi S."/>
            <person name="Thiergart T."/>
            <person name="Pickel B."/>
            <person name="Atanasova L."/>
            <person name="Karlsson M."/>
            <person name="Huettel B."/>
            <person name="Barry K.W."/>
            <person name="Haridas S."/>
            <person name="Chen C."/>
            <person name="Bauer D."/>
            <person name="Andreopoulos W."/>
            <person name="Pangilinan J."/>
            <person name="LaButti K."/>
            <person name="Riley R."/>
            <person name="Lipzen A."/>
            <person name="Clum A."/>
            <person name="Drula E."/>
            <person name="Henrissat B."/>
            <person name="Kohler A."/>
            <person name="Grigoriev I.V."/>
            <person name="Martin F.M."/>
            <person name="Hacquard S."/>
        </authorList>
    </citation>
    <scope>NUCLEOTIDE SEQUENCE</scope>
    <source>
        <strain evidence="2">MPI-CAGE-CH-0235</strain>
    </source>
</reference>
<accession>A0A8K0SGV1</accession>
<sequence length="192" mass="21053">MGTEKRGSGRRHLGSTSDGPGRATQRPEKAALTSSAVAAHPVLGYKIRVLIHDFVNLTKDNRAASRLNQTTDKHYISRPYFEDNEAAVIKDAVVDVDVNIHHIIDAPEILGEDGGETEQRADEAASDTLKGLTVHAALETILQNFTEKRRASGDARPCGPHQLAPMYASLFGIGLEEIRDEKFLTRLRRSSV</sequence>
<proteinExistence type="predicted"/>
<feature type="region of interest" description="Disordered" evidence="1">
    <location>
        <begin position="1"/>
        <end position="35"/>
    </location>
</feature>
<dbReference type="Proteomes" id="UP000813444">
    <property type="component" value="Unassembled WGS sequence"/>
</dbReference>
<dbReference type="EMBL" id="JAGPNK010000036">
    <property type="protein sequence ID" value="KAH7303324.1"/>
    <property type="molecule type" value="Genomic_DNA"/>
</dbReference>
<organism evidence="2 3">
    <name type="scientific">Stachybotrys elegans</name>
    <dbReference type="NCBI Taxonomy" id="80388"/>
    <lineage>
        <taxon>Eukaryota</taxon>
        <taxon>Fungi</taxon>
        <taxon>Dikarya</taxon>
        <taxon>Ascomycota</taxon>
        <taxon>Pezizomycotina</taxon>
        <taxon>Sordariomycetes</taxon>
        <taxon>Hypocreomycetidae</taxon>
        <taxon>Hypocreales</taxon>
        <taxon>Stachybotryaceae</taxon>
        <taxon>Stachybotrys</taxon>
    </lineage>
</organism>
<protein>
    <submittedName>
        <fullName evidence="2">Uncharacterized protein</fullName>
    </submittedName>
</protein>
<name>A0A8K0SGV1_9HYPO</name>
<dbReference type="AlphaFoldDB" id="A0A8K0SGV1"/>
<evidence type="ECO:0000256" key="1">
    <source>
        <dbReference type="SAM" id="MobiDB-lite"/>
    </source>
</evidence>
<keyword evidence="3" id="KW-1185">Reference proteome</keyword>
<dbReference type="OrthoDB" id="2740448at2759"/>
<comment type="caution">
    <text evidence="2">The sequence shown here is derived from an EMBL/GenBank/DDBJ whole genome shotgun (WGS) entry which is preliminary data.</text>
</comment>